<evidence type="ECO:0000313" key="3">
    <source>
        <dbReference type="Proteomes" id="UP001154282"/>
    </source>
</evidence>
<gene>
    <name evidence="2" type="ORF">LITE_LOCUS43171</name>
</gene>
<dbReference type="AlphaFoldDB" id="A0AAV0QFR2"/>
<feature type="region of interest" description="Disordered" evidence="1">
    <location>
        <begin position="1"/>
        <end position="33"/>
    </location>
</feature>
<dbReference type="EMBL" id="CAMGYJ010000009">
    <property type="protein sequence ID" value="CAI0544390.1"/>
    <property type="molecule type" value="Genomic_DNA"/>
</dbReference>
<accession>A0AAV0QFR2</accession>
<dbReference type="Proteomes" id="UP001154282">
    <property type="component" value="Unassembled WGS sequence"/>
</dbReference>
<evidence type="ECO:0000313" key="2">
    <source>
        <dbReference type="EMBL" id="CAI0544390.1"/>
    </source>
</evidence>
<evidence type="ECO:0000256" key="1">
    <source>
        <dbReference type="SAM" id="MobiDB-lite"/>
    </source>
</evidence>
<feature type="region of interest" description="Disordered" evidence="1">
    <location>
        <begin position="52"/>
        <end position="92"/>
    </location>
</feature>
<organism evidence="2 3">
    <name type="scientific">Linum tenue</name>
    <dbReference type="NCBI Taxonomy" id="586396"/>
    <lineage>
        <taxon>Eukaryota</taxon>
        <taxon>Viridiplantae</taxon>
        <taxon>Streptophyta</taxon>
        <taxon>Embryophyta</taxon>
        <taxon>Tracheophyta</taxon>
        <taxon>Spermatophyta</taxon>
        <taxon>Magnoliopsida</taxon>
        <taxon>eudicotyledons</taxon>
        <taxon>Gunneridae</taxon>
        <taxon>Pentapetalae</taxon>
        <taxon>rosids</taxon>
        <taxon>fabids</taxon>
        <taxon>Malpighiales</taxon>
        <taxon>Linaceae</taxon>
        <taxon>Linum</taxon>
    </lineage>
</organism>
<sequence length="142" mass="16924">MRPAFHPPRAHPKGHSLPQTNHRSDRRSNHIHYPGPQILLLPRARLLLPLRRPALRRQTRRRRRRPNCLRLHRLQQQRRRSVRPRRGRRRVRRRCPRAALRPAGALVVFPSQLDEKPSRVLRAVARGPGDGARRWVLHRLHD</sequence>
<feature type="compositionally biased region" description="Basic residues" evidence="1">
    <location>
        <begin position="53"/>
        <end position="92"/>
    </location>
</feature>
<protein>
    <submittedName>
        <fullName evidence="2">Uncharacterized protein</fullName>
    </submittedName>
</protein>
<comment type="caution">
    <text evidence="2">The sequence shown here is derived from an EMBL/GenBank/DDBJ whole genome shotgun (WGS) entry which is preliminary data.</text>
</comment>
<name>A0AAV0QFR2_9ROSI</name>
<keyword evidence="3" id="KW-1185">Reference proteome</keyword>
<reference evidence="2" key="1">
    <citation type="submission" date="2022-08" db="EMBL/GenBank/DDBJ databases">
        <authorList>
            <person name="Gutierrez-Valencia J."/>
        </authorList>
    </citation>
    <scope>NUCLEOTIDE SEQUENCE</scope>
</reference>
<proteinExistence type="predicted"/>